<evidence type="ECO:0000256" key="1">
    <source>
        <dbReference type="SAM" id="SignalP"/>
    </source>
</evidence>
<evidence type="ECO:0000313" key="2">
    <source>
        <dbReference type="EMBL" id="KAK1634879.1"/>
    </source>
</evidence>
<accession>A0AAI9ZMV7</accession>
<evidence type="ECO:0008006" key="4">
    <source>
        <dbReference type="Google" id="ProtNLM"/>
    </source>
</evidence>
<protein>
    <recommendedName>
        <fullName evidence="4">Secreted protein</fullName>
    </recommendedName>
</protein>
<keyword evidence="1" id="KW-0732">Signal</keyword>
<sequence>MIPWLRPAHALYVCLLIVMKRRLGARHFPASEDLLLREGSFVSNHRKRDRLHNHGKKNRVPKKELAVLEASKSYAFRRGTSCTGQPLYHYLSAWTLWLLDRIVVMPPSSLSTVPVTSWFG</sequence>
<feature type="signal peptide" evidence="1">
    <location>
        <begin position="1"/>
        <end position="25"/>
    </location>
</feature>
<feature type="chain" id="PRO_5042543677" description="Secreted protein" evidence="1">
    <location>
        <begin position="26"/>
        <end position="120"/>
    </location>
</feature>
<dbReference type="RefSeq" id="XP_060443486.1">
    <property type="nucleotide sequence ID" value="XM_060595965.1"/>
</dbReference>
<proteinExistence type="predicted"/>
<comment type="caution">
    <text evidence="2">The sequence shown here is derived from an EMBL/GenBank/DDBJ whole genome shotgun (WGS) entry which is preliminary data.</text>
</comment>
<name>A0AAI9ZMV7_9PEZI</name>
<reference evidence="2" key="1">
    <citation type="submission" date="2021-06" db="EMBL/GenBank/DDBJ databases">
        <title>Comparative genomics, transcriptomics and evolutionary studies reveal genomic signatures of adaptation to plant cell wall in hemibiotrophic fungi.</title>
        <authorList>
            <consortium name="DOE Joint Genome Institute"/>
            <person name="Baroncelli R."/>
            <person name="Diaz J.F."/>
            <person name="Benocci T."/>
            <person name="Peng M."/>
            <person name="Battaglia E."/>
            <person name="Haridas S."/>
            <person name="Andreopoulos W."/>
            <person name="Labutti K."/>
            <person name="Pangilinan J."/>
            <person name="Floch G.L."/>
            <person name="Makela M.R."/>
            <person name="Henrissat B."/>
            <person name="Grigoriev I.V."/>
            <person name="Crouch J.A."/>
            <person name="De Vries R.P."/>
            <person name="Sukno S.A."/>
            <person name="Thon M.R."/>
        </authorList>
    </citation>
    <scope>NUCLEOTIDE SEQUENCE</scope>
    <source>
        <strain evidence="2">CBS 102054</strain>
    </source>
</reference>
<dbReference type="AlphaFoldDB" id="A0AAI9ZMV7"/>
<dbReference type="GeneID" id="85480827"/>
<dbReference type="Proteomes" id="UP001243989">
    <property type="component" value="Unassembled WGS sequence"/>
</dbReference>
<organism evidence="2 3">
    <name type="scientific">Colletotrichum phormii</name>
    <dbReference type="NCBI Taxonomy" id="359342"/>
    <lineage>
        <taxon>Eukaryota</taxon>
        <taxon>Fungi</taxon>
        <taxon>Dikarya</taxon>
        <taxon>Ascomycota</taxon>
        <taxon>Pezizomycotina</taxon>
        <taxon>Sordariomycetes</taxon>
        <taxon>Hypocreomycetidae</taxon>
        <taxon>Glomerellales</taxon>
        <taxon>Glomerellaceae</taxon>
        <taxon>Colletotrichum</taxon>
        <taxon>Colletotrichum acutatum species complex</taxon>
    </lineage>
</organism>
<keyword evidence="3" id="KW-1185">Reference proteome</keyword>
<gene>
    <name evidence="2" type="ORF">BDP81DRAFT_54173</name>
</gene>
<dbReference type="EMBL" id="JAHMHQ010000014">
    <property type="protein sequence ID" value="KAK1634879.1"/>
    <property type="molecule type" value="Genomic_DNA"/>
</dbReference>
<evidence type="ECO:0000313" key="3">
    <source>
        <dbReference type="Proteomes" id="UP001243989"/>
    </source>
</evidence>